<evidence type="ECO:0000313" key="2">
    <source>
        <dbReference type="EMBL" id="SEM19416.1"/>
    </source>
</evidence>
<keyword evidence="1" id="KW-0175">Coiled coil</keyword>
<reference evidence="3" key="1">
    <citation type="submission" date="2016-10" db="EMBL/GenBank/DDBJ databases">
        <authorList>
            <person name="Varghese N."/>
            <person name="Submissions S."/>
        </authorList>
    </citation>
    <scope>NUCLEOTIDE SEQUENCE [LARGE SCALE GENOMIC DNA]</scope>
    <source>
        <strain evidence="3">LMG 26383,CCUG 61248,R- 45681</strain>
    </source>
</reference>
<dbReference type="GO" id="GO:0016301">
    <property type="term" value="F:kinase activity"/>
    <property type="evidence" value="ECO:0007669"/>
    <property type="project" value="UniProtKB-KW"/>
</dbReference>
<dbReference type="Gene3D" id="3.30.565.10">
    <property type="entry name" value="Histidine kinase-like ATPase, C-terminal domain"/>
    <property type="match status" value="1"/>
</dbReference>
<protein>
    <submittedName>
        <fullName evidence="2">Histidine kinase-, DNA gyrase B-, and HSP90-like ATPase</fullName>
    </submittedName>
</protein>
<organism evidence="2 3">
    <name type="scientific">Bosea lupini</name>
    <dbReference type="NCBI Taxonomy" id="1036779"/>
    <lineage>
        <taxon>Bacteria</taxon>
        <taxon>Pseudomonadati</taxon>
        <taxon>Pseudomonadota</taxon>
        <taxon>Alphaproteobacteria</taxon>
        <taxon>Hyphomicrobiales</taxon>
        <taxon>Boseaceae</taxon>
        <taxon>Bosea</taxon>
    </lineage>
</organism>
<sequence length="642" mass="72494">MAVEIEPTLFDDRFLDKHAGAIISDLTVALVELVANAWDAYATRVEIQWPDGTRDRPFSIRDNGKGLTREQFAQRWRTLNYNRVAAEGEFSLPPPEIGGSRPRRPYGRNGQGRLAGFAFSDPYDVITRAAGEEVAFRVKRTSGALPFDWHETSHRAANGHGLEIRATHATRTRTSAAAVREILGTRFLTDPDFTVVVDDVAVTFDDIPDGFLRESFVEVPDYGQVRIVMIDAQRADRTTRQHGIAWHVNNRLVGECKWLGSDYTRILDGRTSEAKRFTFIVTADFLAAADAVLSDWTGFQSTNQVWQQTQALVQDRIREEIFAHGAQRRSETKETVRGRLSNTIRHAPPLARERWHEFVDAVVDTCPGITAEQIEQVAGILANLEVTSSRYGLIDKLHCLKPNELDQLDAILGDWSVATAKVALDEIQNRLKLIEELHEKLRDERADEVRELQPLIERSLWVFGPEFESIEFTSNRGMSEVIRKLLGIHARGSLNRPDFVILEDGSVGLFARPKYGDGYEVEGVEHLVIVELKRPGIAISMDQKNQAWKYVTELLDQSLIEESTRVTCFVMGSKLAPRERVREEGSTRIVPLAYDTFIRRAEARMLNLYARLKDAPFLSDQGIDVEQFSRSPAARGLDLQSV</sequence>
<dbReference type="AlphaFoldDB" id="A0A1H7WCW4"/>
<proteinExistence type="predicted"/>
<evidence type="ECO:0000313" key="3">
    <source>
        <dbReference type="Proteomes" id="UP000199664"/>
    </source>
</evidence>
<name>A0A1H7WCW4_9HYPH</name>
<dbReference type="RefSeq" id="WP_091839876.1">
    <property type="nucleotide sequence ID" value="NZ_FOAN01000008.1"/>
</dbReference>
<accession>A0A1H7WCW4</accession>
<evidence type="ECO:0000256" key="1">
    <source>
        <dbReference type="SAM" id="Coils"/>
    </source>
</evidence>
<keyword evidence="2" id="KW-0808">Transferase</keyword>
<dbReference type="SUPFAM" id="SSF55874">
    <property type="entry name" value="ATPase domain of HSP90 chaperone/DNA topoisomerase II/histidine kinase"/>
    <property type="match status" value="1"/>
</dbReference>
<feature type="coiled-coil region" evidence="1">
    <location>
        <begin position="417"/>
        <end position="451"/>
    </location>
</feature>
<dbReference type="InterPro" id="IPR036890">
    <property type="entry name" value="HATPase_C_sf"/>
</dbReference>
<dbReference type="Pfam" id="PF13589">
    <property type="entry name" value="HATPase_c_3"/>
    <property type="match status" value="1"/>
</dbReference>
<dbReference type="OrthoDB" id="9816482at2"/>
<dbReference type="EMBL" id="FOAN01000008">
    <property type="protein sequence ID" value="SEM19416.1"/>
    <property type="molecule type" value="Genomic_DNA"/>
</dbReference>
<dbReference type="STRING" id="1036779.SAMN04515666_108119"/>
<dbReference type="Proteomes" id="UP000199664">
    <property type="component" value="Unassembled WGS sequence"/>
</dbReference>
<gene>
    <name evidence="2" type="ORF">SAMN04515666_108119</name>
</gene>
<keyword evidence="3" id="KW-1185">Reference proteome</keyword>
<keyword evidence="2" id="KW-0418">Kinase</keyword>